<evidence type="ECO:0000313" key="2">
    <source>
        <dbReference type="EMBL" id="QJB31546.1"/>
    </source>
</evidence>
<proteinExistence type="predicted"/>
<protein>
    <submittedName>
        <fullName evidence="2">TIGR02594 family protein</fullName>
    </submittedName>
</protein>
<dbReference type="EMBL" id="CP051205">
    <property type="protein sequence ID" value="QJB31546.1"/>
    <property type="molecule type" value="Genomic_DNA"/>
</dbReference>
<dbReference type="KEGG" id="coy:HF329_09590"/>
<evidence type="ECO:0000259" key="1">
    <source>
        <dbReference type="Pfam" id="PF05257"/>
    </source>
</evidence>
<dbReference type="Proteomes" id="UP000502421">
    <property type="component" value="Chromosome"/>
</dbReference>
<reference evidence="3" key="1">
    <citation type="submission" date="2020-04" db="EMBL/GenBank/DDBJ databases">
        <authorList>
            <person name="Kittiwongwattana C."/>
        </authorList>
    </citation>
    <scope>NUCLEOTIDE SEQUENCE [LARGE SCALE GENOMIC DNA]</scope>
    <source>
        <strain evidence="3">1310</strain>
    </source>
</reference>
<dbReference type="Pfam" id="PF05257">
    <property type="entry name" value="CHAP"/>
    <property type="match status" value="1"/>
</dbReference>
<dbReference type="AlphaFoldDB" id="A0AAE7D6U9"/>
<name>A0AAE7D6U9_9BACT</name>
<organism evidence="2 3">
    <name type="scientific">Chitinophaga oryzae</name>
    <dbReference type="NCBI Taxonomy" id="2725414"/>
    <lineage>
        <taxon>Bacteria</taxon>
        <taxon>Pseudomonadati</taxon>
        <taxon>Bacteroidota</taxon>
        <taxon>Chitinophagia</taxon>
        <taxon>Chitinophagales</taxon>
        <taxon>Chitinophagaceae</taxon>
        <taxon>Chitinophaga</taxon>
    </lineage>
</organism>
<accession>A0AAE7D6U9</accession>
<gene>
    <name evidence="2" type="ORF">HF329_09590</name>
</gene>
<dbReference type="InterPro" id="IPR007921">
    <property type="entry name" value="CHAP_dom"/>
</dbReference>
<evidence type="ECO:0000313" key="3">
    <source>
        <dbReference type="Proteomes" id="UP000502421"/>
    </source>
</evidence>
<dbReference type="Pfam" id="PF14107">
    <property type="entry name" value="DUF4280"/>
    <property type="match status" value="1"/>
</dbReference>
<dbReference type="RefSeq" id="WP_168803805.1">
    <property type="nucleotide sequence ID" value="NZ_CP051205.1"/>
</dbReference>
<dbReference type="InterPro" id="IPR025460">
    <property type="entry name" value="DUF4280"/>
</dbReference>
<sequence>MGDQRYYVVDGATLQCDKGSAPAKLKVTSQQTEKLKDKLQATVQDCKPNENIMPFGSCSITKGSCSPATMPWKDPSKFVDNNGIDELLDKSTCQCTVGGKISVMDPGQKFIFETVSKDDPSNEIVEHKECHCVEDAAWMKLVLSENAKNIVESAGKRSPEIMKYYTNTPYENDLKITDSNNSWCASFVNWVMENSGMEGLKSKDAYDKTRALKWKEWQGGKVIANPVYGALAIKQRRGGGHIGFVAGTREVKGKGKKLVVIGGNQGNALKAALYAQNDFLAFVVPKDYEVCLACYELPEYSDKADNSSTES</sequence>
<dbReference type="InterPro" id="IPR013423">
    <property type="entry name" value="CHP02594"/>
</dbReference>
<feature type="domain" description="Peptidase C51" evidence="1">
    <location>
        <begin position="179"/>
        <end position="264"/>
    </location>
</feature>
<dbReference type="NCBIfam" id="TIGR02594">
    <property type="entry name" value="TIGR02594 family protein"/>
    <property type="match status" value="1"/>
</dbReference>